<keyword evidence="3" id="KW-1185">Reference proteome</keyword>
<accession>M0IZN3</accession>
<dbReference type="AlphaFoldDB" id="M0IZN3"/>
<gene>
    <name evidence="1" type="ORF">BM92_05070</name>
    <name evidence="2" type="ORF">C439_06310</name>
</gene>
<organism evidence="2 3">
    <name type="scientific">Haloferax mediterranei (strain ATCC 33500 / DSM 1411 / JCM 8866 / NBRC 14739 / NCIMB 2177 / R-4)</name>
    <name type="common">Halobacterium mediterranei</name>
    <dbReference type="NCBI Taxonomy" id="523841"/>
    <lineage>
        <taxon>Archaea</taxon>
        <taxon>Methanobacteriati</taxon>
        <taxon>Methanobacteriota</taxon>
        <taxon>Stenosarchaea group</taxon>
        <taxon>Halobacteria</taxon>
        <taxon>Halobacteriales</taxon>
        <taxon>Haloferacaceae</taxon>
        <taxon>Haloferax</taxon>
    </lineage>
</organism>
<dbReference type="EMBL" id="CP007551">
    <property type="protein sequence ID" value="AHZ22068.1"/>
    <property type="molecule type" value="Genomic_DNA"/>
</dbReference>
<reference evidence="2 3" key="1">
    <citation type="journal article" date="2014" name="PLoS Genet.">
        <title>Phylogenetically driven sequencing of extremely halophilic archaea reveals strategies for static and dynamic osmo-response.</title>
        <authorList>
            <person name="Becker E.A."/>
            <person name="Seitzer P.M."/>
            <person name="Tritt A."/>
            <person name="Larsen D."/>
            <person name="Krusor M."/>
            <person name="Yao A.I."/>
            <person name="Wu D."/>
            <person name="Madern D."/>
            <person name="Eisen J.A."/>
            <person name="Darling A.E."/>
            <person name="Facciotti M.T."/>
        </authorList>
    </citation>
    <scope>NUCLEOTIDE SEQUENCE [LARGE SCALE GENOMIC DNA]</scope>
    <source>
        <strain evidence="2">ATCC 33500</strain>
        <strain evidence="3">ATCC 33500 / DSM 1411 / JCM 8866 / NBRC 14739 / NCIMB 2177 / R-4</strain>
    </source>
</reference>
<dbReference type="EMBL" id="AOLO01000007">
    <property type="protein sequence ID" value="EMA02171.1"/>
    <property type="molecule type" value="Genomic_DNA"/>
</dbReference>
<protein>
    <submittedName>
        <fullName evidence="2">Uncharacterized protein</fullName>
    </submittedName>
</protein>
<name>M0IZN3_HALMT</name>
<evidence type="ECO:0000313" key="1">
    <source>
        <dbReference type="EMBL" id="AHZ22068.1"/>
    </source>
</evidence>
<proteinExistence type="predicted"/>
<evidence type="ECO:0000313" key="4">
    <source>
        <dbReference type="Proteomes" id="UP000027075"/>
    </source>
</evidence>
<evidence type="ECO:0000313" key="3">
    <source>
        <dbReference type="Proteomes" id="UP000011603"/>
    </source>
</evidence>
<evidence type="ECO:0000313" key="2">
    <source>
        <dbReference type="EMBL" id="EMA02171.1"/>
    </source>
</evidence>
<dbReference type="Proteomes" id="UP000011603">
    <property type="component" value="Unassembled WGS sequence"/>
</dbReference>
<dbReference type="Proteomes" id="UP000027075">
    <property type="component" value="Chromosome"/>
</dbReference>
<reference evidence="1 4" key="2">
    <citation type="submission" date="2014-04" db="EMBL/GenBank/DDBJ databases">
        <title>Transcriptional profiles of Haloferax mediterranei on the basis of nitrogen availability.</title>
        <authorList>
            <person name="Bautista V."/>
        </authorList>
    </citation>
    <scope>NUCLEOTIDE SEQUENCE [LARGE SCALE GENOMIC DNA]</scope>
    <source>
        <strain evidence="1">ATCC 33500</strain>
        <strain evidence="4">ATCC 33500 / DSM 1411 / JCM 8866 / NBRC 14739 / NCIMB 2177 / R-4</strain>
    </source>
</reference>
<sequence>MLDGEVAVGVGRELYVVVFDEFERTSHQLVHDLHASIELFDVVLGVSTYTGCVLPTVETVASGTMRHKHQVDISGGQGAEIDGQTPLSVLWTM</sequence>